<feature type="repeat" description="WD" evidence="3">
    <location>
        <begin position="185"/>
        <end position="226"/>
    </location>
</feature>
<dbReference type="Gene3D" id="2.130.10.10">
    <property type="entry name" value="YVTN repeat-like/Quinoprotein amine dehydrogenase"/>
    <property type="match status" value="2"/>
</dbReference>
<feature type="repeat" description="WD" evidence="3">
    <location>
        <begin position="482"/>
        <end position="523"/>
    </location>
</feature>
<dbReference type="VEuPathDB" id="FungiDB:Malapachy_2430"/>
<evidence type="ECO:0000313" key="6">
    <source>
        <dbReference type="EMBL" id="KOS15468.1"/>
    </source>
</evidence>
<name>A0A0M8MP36_9BASI</name>
<dbReference type="InterPro" id="IPR001680">
    <property type="entry name" value="WD40_rpt"/>
</dbReference>
<dbReference type="SUPFAM" id="SSF50998">
    <property type="entry name" value="Quinoprotein alcohol dehydrogenase-like"/>
    <property type="match status" value="1"/>
</dbReference>
<feature type="region of interest" description="Disordered" evidence="4">
    <location>
        <begin position="1"/>
        <end position="23"/>
    </location>
</feature>
<gene>
    <name evidence="6" type="ORF">Malapachy_2430</name>
</gene>
<feature type="compositionally biased region" description="Polar residues" evidence="4">
    <location>
        <begin position="1"/>
        <end position="18"/>
    </location>
</feature>
<feature type="repeat" description="WD" evidence="3">
    <location>
        <begin position="54"/>
        <end position="95"/>
    </location>
</feature>
<dbReference type="InterPro" id="IPR019775">
    <property type="entry name" value="WD40_repeat_CS"/>
</dbReference>
<dbReference type="PROSITE" id="PS00678">
    <property type="entry name" value="WD_REPEATS_1"/>
    <property type="match status" value="1"/>
</dbReference>
<feature type="domain" description="Anaphase-promoting complex subunit 4-like WD40" evidence="5">
    <location>
        <begin position="456"/>
        <end position="538"/>
    </location>
</feature>
<dbReference type="InterPro" id="IPR015943">
    <property type="entry name" value="WD40/YVTN_repeat-like_dom_sf"/>
</dbReference>
<dbReference type="EMBL" id="LGAV01000002">
    <property type="protein sequence ID" value="KOS15468.1"/>
    <property type="molecule type" value="Genomic_DNA"/>
</dbReference>
<dbReference type="Proteomes" id="UP000037751">
    <property type="component" value="Unassembled WGS sequence"/>
</dbReference>
<keyword evidence="7" id="KW-1185">Reference proteome</keyword>
<evidence type="ECO:0000256" key="3">
    <source>
        <dbReference type="PROSITE-ProRule" id="PRU00221"/>
    </source>
</evidence>
<dbReference type="GeneID" id="28728794"/>
<evidence type="ECO:0000259" key="5">
    <source>
        <dbReference type="Pfam" id="PF12894"/>
    </source>
</evidence>
<dbReference type="Pfam" id="PF12894">
    <property type="entry name" value="ANAPC4_WD40"/>
    <property type="match status" value="1"/>
</dbReference>
<dbReference type="SUPFAM" id="SSF50952">
    <property type="entry name" value="Soluble quinoprotein glucose dehydrogenase"/>
    <property type="match status" value="1"/>
</dbReference>
<keyword evidence="1 3" id="KW-0853">WD repeat</keyword>
<dbReference type="GO" id="GO:0051015">
    <property type="term" value="F:actin filament binding"/>
    <property type="evidence" value="ECO:0007669"/>
    <property type="project" value="TreeGrafter"/>
</dbReference>
<dbReference type="InterPro" id="IPR024977">
    <property type="entry name" value="Apc4-like_WD40_dom"/>
</dbReference>
<keyword evidence="2" id="KW-0677">Repeat</keyword>
<sequence length="605" mass="64696">MSLSLVSTYGPNPSNVRARSTKLGASPTGDRILYAQGRTVVLRDMKQPRNTVLYAQHAHPVTVARMSPSGFYVASGDVSGKVRIWDVAGSEQMLKLEVQALQGRINDLTWDGESKRLLVVGEGREKYAHAFLFDTGSSVGELSGHSKPVNAVAVRAQRPFRAVSAADDNHVLFYTGVPFKYARTLTNHTRFVQDVAYAPNGATFASAGADGRLFVYDGTSGDNIGELRDEATPSAHQGTIFAISYAPDSSLLASAGADGYIRVWDVAGRRLLTAWQSDESDRVHAQQVGLTWTQEALVALSFGGTLRCFEVSESLQLVHALVAPEMGVVGLGVTPQGVVAASREGRLYTYAGEEVTRMPAHAPLPSLVSMASYKDTIAVTALDDAVRFLSSSQLDETRWAVSGQPRSVDVSTKATAVATSAGIDLVTRTTTTHVSLAQLGVPSASCIAVAPSGTYLAVGTDESRVKLYRWKDATSLESVCELTNGRSAITAMAFSPDASLLAVGESNGKILVYDIEAQQVKLSHWVFHTGRVYSIRWSPDGAYAVSASLSDTHVYVWSVAKPMKHVAYKNAHAGGAHAAVWINHTTIATSGADGVVREFTWTPLS</sequence>
<dbReference type="OrthoDB" id="2306at2759"/>
<accession>A0A0M8MP36</accession>
<dbReference type="Pfam" id="PF00400">
    <property type="entry name" value="WD40"/>
    <property type="match status" value="4"/>
</dbReference>
<evidence type="ECO:0000256" key="4">
    <source>
        <dbReference type="SAM" id="MobiDB-lite"/>
    </source>
</evidence>
<feature type="repeat" description="WD" evidence="3">
    <location>
        <begin position="233"/>
        <end position="274"/>
    </location>
</feature>
<evidence type="ECO:0000256" key="1">
    <source>
        <dbReference type="ARBA" id="ARBA00022574"/>
    </source>
</evidence>
<dbReference type="PANTHER" id="PTHR19856:SF0">
    <property type="entry name" value="WD REPEAT-CONTAINING PROTEIN 1"/>
    <property type="match status" value="1"/>
</dbReference>
<dbReference type="PANTHER" id="PTHR19856">
    <property type="entry name" value="WD-REPEATCONTAINING PROTEIN WDR1"/>
    <property type="match status" value="1"/>
</dbReference>
<organism evidence="6 7">
    <name type="scientific">Malassezia pachydermatis</name>
    <dbReference type="NCBI Taxonomy" id="77020"/>
    <lineage>
        <taxon>Eukaryota</taxon>
        <taxon>Fungi</taxon>
        <taxon>Dikarya</taxon>
        <taxon>Basidiomycota</taxon>
        <taxon>Ustilaginomycotina</taxon>
        <taxon>Malasseziomycetes</taxon>
        <taxon>Malasseziales</taxon>
        <taxon>Malasseziaceae</taxon>
        <taxon>Malassezia</taxon>
    </lineage>
</organism>
<dbReference type="SMART" id="SM00320">
    <property type="entry name" value="WD40"/>
    <property type="match status" value="9"/>
</dbReference>
<comment type="caution">
    <text evidence="6">The sequence shown here is derived from an EMBL/GenBank/DDBJ whole genome shotgun (WGS) entry which is preliminary data.</text>
</comment>
<reference evidence="6 7" key="1">
    <citation type="submission" date="2015-07" db="EMBL/GenBank/DDBJ databases">
        <title>Draft Genome Sequence of Malassezia furfur CBS1878 and Malassezia pachydermatis CBS1879.</title>
        <authorList>
            <person name="Triana S."/>
            <person name="Ohm R."/>
            <person name="Gonzalez A."/>
            <person name="DeCock H."/>
            <person name="Restrepo S."/>
            <person name="Celis A."/>
        </authorList>
    </citation>
    <scope>NUCLEOTIDE SEQUENCE [LARGE SCALE GENOMIC DNA]</scope>
    <source>
        <strain evidence="6 7">CBS 1879</strain>
    </source>
</reference>
<dbReference type="AlphaFoldDB" id="A0A0M8MP36"/>
<evidence type="ECO:0000313" key="7">
    <source>
        <dbReference type="Proteomes" id="UP000037751"/>
    </source>
</evidence>
<evidence type="ECO:0000256" key="2">
    <source>
        <dbReference type="ARBA" id="ARBA00022737"/>
    </source>
</evidence>
<dbReference type="GO" id="GO:0030042">
    <property type="term" value="P:actin filament depolymerization"/>
    <property type="evidence" value="ECO:0007669"/>
    <property type="project" value="TreeGrafter"/>
</dbReference>
<dbReference type="PROSITE" id="PS50082">
    <property type="entry name" value="WD_REPEATS_2"/>
    <property type="match status" value="4"/>
</dbReference>
<dbReference type="STRING" id="77020.A0A0M8MP36"/>
<dbReference type="GO" id="GO:0030864">
    <property type="term" value="C:cortical actin cytoskeleton"/>
    <property type="evidence" value="ECO:0007669"/>
    <property type="project" value="TreeGrafter"/>
</dbReference>
<dbReference type="InterPro" id="IPR011041">
    <property type="entry name" value="Quinoprot_gluc/sorb_DH_b-prop"/>
</dbReference>
<dbReference type="InterPro" id="IPR011047">
    <property type="entry name" value="Quinoprotein_ADH-like_sf"/>
</dbReference>
<proteinExistence type="predicted"/>
<dbReference type="FunFam" id="2.130.10.10:FF:000102">
    <property type="entry name" value="Actin-interacting protein 1"/>
    <property type="match status" value="1"/>
</dbReference>
<dbReference type="PROSITE" id="PS50294">
    <property type="entry name" value="WD_REPEATS_REGION"/>
    <property type="match status" value="3"/>
</dbReference>
<protein>
    <submittedName>
        <fullName evidence="6">Wd40 repeat-like protein</fullName>
    </submittedName>
</protein>
<dbReference type="RefSeq" id="XP_017993100.1">
    <property type="nucleotide sequence ID" value="XM_018136919.1"/>
</dbReference>